<dbReference type="Pfam" id="PF07746">
    <property type="entry name" value="LigA"/>
    <property type="match status" value="1"/>
</dbReference>
<feature type="domain" description="Extradiol ring-cleavage dioxygenase LigAB LigA subunit" evidence="1">
    <location>
        <begin position="21"/>
        <end position="106"/>
    </location>
</feature>
<gene>
    <name evidence="2" type="ORF">GCM10017786_08020</name>
</gene>
<dbReference type="Gene3D" id="1.10.700.10">
    <property type="entry name" value="Dioxygenase LigAB, LigA subunit"/>
    <property type="match status" value="1"/>
</dbReference>
<organism evidence="2 3">
    <name type="scientific">Amycolatopsis deserti</name>
    <dbReference type="NCBI Taxonomy" id="185696"/>
    <lineage>
        <taxon>Bacteria</taxon>
        <taxon>Bacillati</taxon>
        <taxon>Actinomycetota</taxon>
        <taxon>Actinomycetes</taxon>
        <taxon>Pseudonocardiales</taxon>
        <taxon>Pseudonocardiaceae</taxon>
        <taxon>Amycolatopsis</taxon>
    </lineage>
</organism>
<proteinExistence type="predicted"/>
<dbReference type="InterPro" id="IPR011986">
    <property type="entry name" value="Xdiol_dOase_LigA"/>
</dbReference>
<comment type="caution">
    <text evidence="2">The sequence shown here is derived from an EMBL/GenBank/DDBJ whole genome shotgun (WGS) entry which is preliminary data.</text>
</comment>
<sequence>MTKAQDDYVLDLPASRRGYALNRMCGSFKHAENRARFSADEAAYCDEYGLTPEQKKAILERDWIAMLDLGASIFYTFKLAMMDQKSMQYLGGVFTGMTAEEFAAELRSGGRKFG</sequence>
<dbReference type="EMBL" id="BNAU01000001">
    <property type="protein sequence ID" value="GHE80321.1"/>
    <property type="molecule type" value="Genomic_DNA"/>
</dbReference>
<evidence type="ECO:0000313" key="3">
    <source>
        <dbReference type="Proteomes" id="UP000605897"/>
    </source>
</evidence>
<dbReference type="Proteomes" id="UP000605897">
    <property type="component" value="Unassembled WGS sequence"/>
</dbReference>
<keyword evidence="3" id="KW-1185">Reference proteome</keyword>
<name>A0ABQ3IIH4_9PSEU</name>
<protein>
    <recommendedName>
        <fullName evidence="1">Extradiol ring-cleavage dioxygenase LigAB LigA subunit domain-containing protein</fullName>
    </recommendedName>
</protein>
<dbReference type="SUPFAM" id="SSF48076">
    <property type="entry name" value="LigA subunit of an aromatic-ring-opening dioxygenase LigAB"/>
    <property type="match status" value="1"/>
</dbReference>
<evidence type="ECO:0000259" key="1">
    <source>
        <dbReference type="Pfam" id="PF07746"/>
    </source>
</evidence>
<reference evidence="3" key="1">
    <citation type="journal article" date="2019" name="Int. J. Syst. Evol. Microbiol.">
        <title>The Global Catalogue of Microorganisms (GCM) 10K type strain sequencing project: providing services to taxonomists for standard genome sequencing and annotation.</title>
        <authorList>
            <consortium name="The Broad Institute Genomics Platform"/>
            <consortium name="The Broad Institute Genome Sequencing Center for Infectious Disease"/>
            <person name="Wu L."/>
            <person name="Ma J."/>
        </authorList>
    </citation>
    <scope>NUCLEOTIDE SEQUENCE [LARGE SCALE GENOMIC DNA]</scope>
    <source>
        <strain evidence="3">CGMCC 4.7677</strain>
    </source>
</reference>
<dbReference type="InterPro" id="IPR036622">
    <property type="entry name" value="LigA_sf"/>
</dbReference>
<accession>A0ABQ3IIH4</accession>
<dbReference type="RefSeq" id="WP_191243093.1">
    <property type="nucleotide sequence ID" value="NZ_BNAU01000001.1"/>
</dbReference>
<evidence type="ECO:0000313" key="2">
    <source>
        <dbReference type="EMBL" id="GHE80321.1"/>
    </source>
</evidence>